<comment type="caution">
    <text evidence="2">The sequence shown here is derived from an EMBL/GenBank/DDBJ whole genome shotgun (WGS) entry which is preliminary data.</text>
</comment>
<feature type="transmembrane region" description="Helical" evidence="1">
    <location>
        <begin position="47"/>
        <end position="70"/>
    </location>
</feature>
<proteinExistence type="predicted"/>
<dbReference type="EMBL" id="JAZBJZ010000007">
    <property type="protein sequence ID" value="MEE3715738.1"/>
    <property type="molecule type" value="Genomic_DNA"/>
</dbReference>
<feature type="transmembrane region" description="Helical" evidence="1">
    <location>
        <begin position="12"/>
        <end position="35"/>
    </location>
</feature>
<keyword evidence="1" id="KW-0472">Membrane</keyword>
<evidence type="ECO:0000313" key="3">
    <source>
        <dbReference type="Proteomes" id="UP001333818"/>
    </source>
</evidence>
<accession>A0AAW9PZ37</accession>
<keyword evidence="1" id="KW-0812">Transmembrane</keyword>
<dbReference type="Proteomes" id="UP001333818">
    <property type="component" value="Unassembled WGS sequence"/>
</dbReference>
<keyword evidence="3" id="KW-1185">Reference proteome</keyword>
<dbReference type="AlphaFoldDB" id="A0AAW9PZ37"/>
<reference evidence="2" key="1">
    <citation type="submission" date="2024-01" db="EMBL/GenBank/DDBJ databases">
        <title>Bank of Algae and Cyanobacteria of the Azores (BACA) strain genomes.</title>
        <authorList>
            <person name="Luz R."/>
            <person name="Cordeiro R."/>
            <person name="Fonseca A."/>
            <person name="Goncalves V."/>
        </authorList>
    </citation>
    <scope>NUCLEOTIDE SEQUENCE</scope>
    <source>
        <strain evidence="2">BACA0141</strain>
    </source>
</reference>
<dbReference type="PANTHER" id="PTHR36383:SF1">
    <property type="entry name" value="PROTEIN, PUTATIVE-RELATED"/>
    <property type="match status" value="1"/>
</dbReference>
<dbReference type="RefSeq" id="WP_330482161.1">
    <property type="nucleotide sequence ID" value="NZ_JAZBJZ010000007.1"/>
</dbReference>
<gene>
    <name evidence="2" type="ORF">V2H45_03140</name>
</gene>
<organism evidence="2 3">
    <name type="scientific">Tumidithrix elongata BACA0141</name>
    <dbReference type="NCBI Taxonomy" id="2716417"/>
    <lineage>
        <taxon>Bacteria</taxon>
        <taxon>Bacillati</taxon>
        <taxon>Cyanobacteriota</taxon>
        <taxon>Cyanophyceae</taxon>
        <taxon>Pseudanabaenales</taxon>
        <taxon>Pseudanabaenaceae</taxon>
        <taxon>Tumidithrix</taxon>
        <taxon>Tumidithrix elongata</taxon>
    </lineage>
</organism>
<evidence type="ECO:0000313" key="2">
    <source>
        <dbReference type="EMBL" id="MEE3715738.1"/>
    </source>
</evidence>
<evidence type="ECO:0000256" key="1">
    <source>
        <dbReference type="SAM" id="Phobius"/>
    </source>
</evidence>
<name>A0AAW9PZ37_9CYAN</name>
<sequence>MQEAGDRIESAKAGIIAAIAVSLAAAIAKIASHFWLGMGIYASENLLPFLGSLAIAAVSGFLFGVTYRYAVRDETNPHLKTGTLLAFALVRGLGQVEMLLNSQDLTQSLTQIVGMAALVLGESMFWFTIAQACLEFCFSKDLLQPVASDRR</sequence>
<keyword evidence="1" id="KW-1133">Transmembrane helix</keyword>
<dbReference type="PANTHER" id="PTHR36383">
    <property type="entry name" value="OS09G0529350 PROTEIN"/>
    <property type="match status" value="1"/>
</dbReference>
<protein>
    <submittedName>
        <fullName evidence="2">Uncharacterized protein</fullName>
    </submittedName>
</protein>